<dbReference type="STRING" id="225359.A0A2S4PMY0"/>
<name>A0A2S4PMY0_9PEZI</name>
<dbReference type="Proteomes" id="UP000237438">
    <property type="component" value="Unassembled WGS sequence"/>
</dbReference>
<evidence type="ECO:0000313" key="2">
    <source>
        <dbReference type="EMBL" id="POS83410.1"/>
    </source>
</evidence>
<comment type="caution">
    <text evidence="2">The sequence shown here is derived from an EMBL/GenBank/DDBJ whole genome shotgun (WGS) entry which is preliminary data.</text>
</comment>
<evidence type="ECO:0000256" key="1">
    <source>
        <dbReference type="SAM" id="MobiDB-lite"/>
    </source>
</evidence>
<feature type="region of interest" description="Disordered" evidence="1">
    <location>
        <begin position="159"/>
        <end position="186"/>
    </location>
</feature>
<gene>
    <name evidence="2" type="ORF">EPUL_005942</name>
</gene>
<feature type="compositionally biased region" description="Basic and acidic residues" evidence="1">
    <location>
        <begin position="452"/>
        <end position="461"/>
    </location>
</feature>
<evidence type="ECO:0000313" key="3">
    <source>
        <dbReference type="Proteomes" id="UP000237438"/>
    </source>
</evidence>
<feature type="region of interest" description="Disordered" evidence="1">
    <location>
        <begin position="432"/>
        <end position="471"/>
    </location>
</feature>
<protein>
    <submittedName>
        <fullName evidence="2">Uncharacterized protein</fullName>
    </submittedName>
</protein>
<dbReference type="AlphaFoldDB" id="A0A2S4PMY0"/>
<sequence length="835" mass="93732">MSSAGNIDLLVDNKGINSTEFSIHKIPRDGQTCSTDLLTTNSCLTYDNYTKRHPGFEMTVKIKESNTTSSNLDLSIPSTPRQESTFQRQFQDLPHLSISLIPSPLQTKPNLRSASFHQATIKHPTPDLQALQGAHIKTIEHLERTAELLSKDSFTEKSTEDLLDKDISNSMDELPPRSSSRNPLGSRLLSTLEDTKYGHLIPSKSPINRNRLESGCRPSTSPKEESAMDIIGKMFEDFDGTHLDQINSDQSIALDSGGRNSERFSYAGSELDPKMIYYPAPVPSVLNLPKKLSKRPTSLAFSNRNSQSSCTITQNLTSWQSGLAKQDLSDNIEEHKYLSPKQTTAPTNVEKDNQFQDLTSLPPHLLANRFFEHQNPTQEVLELKDDSAVATLDSILDASTHTPVSAFTDNMFARNSMRLSWSEQKRNSTLSYLKRQKDKPSEELDGSGNQDKSSKGFEFEPKSMNTSSLLDPMRELELSFEPLEDLKLGEKLNEDEMCDETCENEVFYSPPTTLLAELQMRKQRQKQRTQPLTKTFPNGIHSTLLELDTAIQTEQNTRRKGRTILAWEDPAALESQTAMQDDEDVPLGILYPKNVASNRPLGLLEKRELEDKESLSQRQNRLRNRLALSNRMDSNNNLAESNGLLANHNLAARAMKKQHQLPLIDSAKTKNLADLPPALASPNSVALPYFEKTAGSLLAIHERQAALRSASIQNLKNFSGSIKPQQKSSHNFNNDFYNQGVNQYYHLQQYPGQHSTLKTSAPTYPAHSNSGNYAVGQSWGTNFNGFTMGQNNINPNMYMKNMSMNMPALQPLEQGQMDRVERWRQSIMPLVKPSV</sequence>
<dbReference type="EMBL" id="PEDP01001612">
    <property type="protein sequence ID" value="POS83410.1"/>
    <property type="molecule type" value="Genomic_DNA"/>
</dbReference>
<feature type="region of interest" description="Disordered" evidence="1">
    <location>
        <begin position="199"/>
        <end position="225"/>
    </location>
</feature>
<keyword evidence="3" id="KW-1185">Reference proteome</keyword>
<reference evidence="2 3" key="1">
    <citation type="submission" date="2017-10" db="EMBL/GenBank/DDBJ databases">
        <title>Development of genomic resources for the powdery mildew, Erysiphe pulchra.</title>
        <authorList>
            <person name="Wadl P.A."/>
            <person name="Mack B.M."/>
            <person name="Moore G."/>
            <person name="Beltz S.B."/>
        </authorList>
    </citation>
    <scope>NUCLEOTIDE SEQUENCE [LARGE SCALE GENOMIC DNA]</scope>
    <source>
        <strain evidence="2">Cflorida</strain>
    </source>
</reference>
<dbReference type="OrthoDB" id="5288142at2759"/>
<accession>A0A2S4PMY0</accession>
<proteinExistence type="predicted"/>
<organism evidence="2 3">
    <name type="scientific">Erysiphe pulchra</name>
    <dbReference type="NCBI Taxonomy" id="225359"/>
    <lineage>
        <taxon>Eukaryota</taxon>
        <taxon>Fungi</taxon>
        <taxon>Dikarya</taxon>
        <taxon>Ascomycota</taxon>
        <taxon>Pezizomycotina</taxon>
        <taxon>Leotiomycetes</taxon>
        <taxon>Erysiphales</taxon>
        <taxon>Erysiphaceae</taxon>
        <taxon>Erysiphe</taxon>
    </lineage>
</organism>